<proteinExistence type="predicted"/>
<keyword evidence="8" id="KW-1185">Reference proteome</keyword>
<feature type="transmembrane region" description="Helical" evidence="6">
    <location>
        <begin position="155"/>
        <end position="178"/>
    </location>
</feature>
<organism evidence="7 8">
    <name type="scientific">Pseudochelatococcus lubricantis</name>
    <dbReference type="NCBI Taxonomy" id="1538102"/>
    <lineage>
        <taxon>Bacteria</taxon>
        <taxon>Pseudomonadati</taxon>
        <taxon>Pseudomonadota</taxon>
        <taxon>Alphaproteobacteria</taxon>
        <taxon>Hyphomicrobiales</taxon>
        <taxon>Chelatococcaceae</taxon>
        <taxon>Pseudochelatococcus</taxon>
    </lineage>
</organism>
<comment type="subcellular location">
    <subcellularLocation>
        <location evidence="1">Cell membrane</location>
        <topology evidence="1">Multi-pass membrane protein</topology>
    </subcellularLocation>
</comment>
<dbReference type="Proteomes" id="UP001429580">
    <property type="component" value="Unassembled WGS sequence"/>
</dbReference>
<keyword evidence="4 6" id="KW-1133">Transmembrane helix</keyword>
<dbReference type="PANTHER" id="PTHR30086">
    <property type="entry name" value="ARGININE EXPORTER PROTEIN ARGO"/>
    <property type="match status" value="1"/>
</dbReference>
<evidence type="ECO:0000256" key="5">
    <source>
        <dbReference type="ARBA" id="ARBA00023136"/>
    </source>
</evidence>
<dbReference type="PANTHER" id="PTHR30086:SF20">
    <property type="entry name" value="ARGININE EXPORTER PROTEIN ARGO-RELATED"/>
    <property type="match status" value="1"/>
</dbReference>
<name>A0ABX0V010_9HYPH</name>
<protein>
    <submittedName>
        <fullName evidence="7">Threonine/homoserine/homoserine lactone efflux protein</fullName>
    </submittedName>
</protein>
<keyword evidence="3 6" id="KW-0812">Transmembrane</keyword>
<evidence type="ECO:0000313" key="8">
    <source>
        <dbReference type="Proteomes" id="UP001429580"/>
    </source>
</evidence>
<dbReference type="InterPro" id="IPR001123">
    <property type="entry name" value="LeuE-type"/>
</dbReference>
<dbReference type="RefSeq" id="WP_166953005.1">
    <property type="nucleotide sequence ID" value="NZ_JAASQI010000005.1"/>
</dbReference>
<evidence type="ECO:0000256" key="2">
    <source>
        <dbReference type="ARBA" id="ARBA00022475"/>
    </source>
</evidence>
<evidence type="ECO:0000256" key="3">
    <source>
        <dbReference type="ARBA" id="ARBA00022692"/>
    </source>
</evidence>
<evidence type="ECO:0000256" key="1">
    <source>
        <dbReference type="ARBA" id="ARBA00004651"/>
    </source>
</evidence>
<dbReference type="EMBL" id="JAASQI010000005">
    <property type="protein sequence ID" value="NIJ58547.1"/>
    <property type="molecule type" value="Genomic_DNA"/>
</dbReference>
<keyword evidence="5 6" id="KW-0472">Membrane</keyword>
<reference evidence="7 8" key="1">
    <citation type="submission" date="2020-03" db="EMBL/GenBank/DDBJ databases">
        <title>Genomic Encyclopedia of Type Strains, Phase IV (KMG-IV): sequencing the most valuable type-strain genomes for metagenomic binning, comparative biology and taxonomic classification.</title>
        <authorList>
            <person name="Goeker M."/>
        </authorList>
    </citation>
    <scope>NUCLEOTIDE SEQUENCE [LARGE SCALE GENOMIC DNA]</scope>
    <source>
        <strain evidence="7 8">DSM 103870</strain>
    </source>
</reference>
<accession>A0ABX0V010</accession>
<evidence type="ECO:0000256" key="6">
    <source>
        <dbReference type="SAM" id="Phobius"/>
    </source>
</evidence>
<evidence type="ECO:0000313" key="7">
    <source>
        <dbReference type="EMBL" id="NIJ58547.1"/>
    </source>
</evidence>
<sequence length="213" mass="22345">MVEFLPQLLTLAGVMLLACISPGPDFIAVTSHSLLGRRFGLGAALGVSAACAMWAVLAVFGFGVLLSKVAWAYDLLRLLGAAYLVYLGIRMFYGLRHGGGVPEVQQAKVEGGDGGSAFWPSARRGLLVGMTNPKSAAFFGSLFVTVLPVNAPQGVYMATVAIVAGVAFGWFSTLAVIFSSRSVRMVYARLRRPFDAVMGAALIGLGVKLAVGR</sequence>
<feature type="transmembrane region" description="Helical" evidence="6">
    <location>
        <begin position="43"/>
        <end position="66"/>
    </location>
</feature>
<gene>
    <name evidence="7" type="ORF">FHS82_002395</name>
</gene>
<evidence type="ECO:0000256" key="4">
    <source>
        <dbReference type="ARBA" id="ARBA00022989"/>
    </source>
</evidence>
<keyword evidence="2" id="KW-1003">Cell membrane</keyword>
<dbReference type="Pfam" id="PF01810">
    <property type="entry name" value="LysE"/>
    <property type="match status" value="1"/>
</dbReference>
<feature type="transmembrane region" description="Helical" evidence="6">
    <location>
        <begin position="75"/>
        <end position="93"/>
    </location>
</feature>
<comment type="caution">
    <text evidence="7">The sequence shown here is derived from an EMBL/GenBank/DDBJ whole genome shotgun (WGS) entry which is preliminary data.</text>
</comment>